<evidence type="ECO:0000256" key="2">
    <source>
        <dbReference type="ARBA" id="ARBA00022679"/>
    </source>
</evidence>
<dbReference type="WBParaSite" id="ALUE_0001942901-mRNA-1">
    <property type="protein sequence ID" value="ALUE_0001942901-mRNA-1"/>
    <property type="gene ID" value="ALUE_0001942901"/>
</dbReference>
<dbReference type="InterPro" id="IPR002155">
    <property type="entry name" value="Thiolase"/>
</dbReference>
<keyword evidence="5 6" id="KW-0012">Acyltransferase</keyword>
<dbReference type="Pfam" id="PF02803">
    <property type="entry name" value="Thiolase_C"/>
    <property type="match status" value="1"/>
</dbReference>
<feature type="domain" description="Thiolase N-terminal" evidence="7">
    <location>
        <begin position="166"/>
        <end position="315"/>
    </location>
</feature>
<reference evidence="10" key="1">
    <citation type="submission" date="2017-02" db="UniProtKB">
        <authorList>
            <consortium name="WormBaseParasite"/>
        </authorList>
    </citation>
    <scope>IDENTIFICATION</scope>
</reference>
<keyword evidence="4" id="KW-0630">Potassium</keyword>
<dbReference type="Proteomes" id="UP000036681">
    <property type="component" value="Unplaced"/>
</dbReference>
<dbReference type="PANTHER" id="PTHR18919">
    <property type="entry name" value="ACETYL-COA C-ACYLTRANSFERASE"/>
    <property type="match status" value="1"/>
</dbReference>
<sequence length="445" mass="47251">MATSRLVCSNLTKQCFTISSRAASQFTVFFGCVVPSNCGQGPARQATLGAGCDPSTIVTTLNKLCASGMKSIACAASLLQLGLQEVTVGGGMESMSLVPYYLERGETTYGGMKLIDGIPRDGLTDAYSNQLMGACADNVAKRFNITREEQDKFAIESYKRSAAAWEVTVGGGMESMSLVPYYLERGETTYGGMKLIDGIPRDGLTDAYSNQLMGACADNVAKRFNITREEQDKFAIESYKRSAAAWESGACKAEVVPIEVTKGKKTYIVDKDEEYTKVNFEKLPKLKPAFLKDGTITAGNASTLNDGAAAVVMTTVEGAKKYGVKPLARLLSYGDAATNPVDFAIAPSMVIPKVLKLANLEIKDIDLWEINEAFAVVPLHSMKTLGIDHSKVNIHGGGVSLGHPIGMSGARIIVHLIHALKPGQKGCAAICNGGGGAGGMVIEKL</sequence>
<dbReference type="Gene3D" id="3.40.47.10">
    <property type="match status" value="2"/>
</dbReference>
<keyword evidence="3" id="KW-0479">Metal-binding</keyword>
<evidence type="ECO:0000256" key="5">
    <source>
        <dbReference type="ARBA" id="ARBA00023315"/>
    </source>
</evidence>
<dbReference type="GO" id="GO:0006635">
    <property type="term" value="P:fatty acid beta-oxidation"/>
    <property type="evidence" value="ECO:0007669"/>
    <property type="project" value="TreeGrafter"/>
</dbReference>
<dbReference type="InterPro" id="IPR020616">
    <property type="entry name" value="Thiolase_N"/>
</dbReference>
<dbReference type="PROSITE" id="PS00737">
    <property type="entry name" value="THIOLASE_2"/>
    <property type="match status" value="1"/>
</dbReference>
<dbReference type="PANTHER" id="PTHR18919:SF156">
    <property type="entry name" value="ACETYL-COA ACETYLTRANSFERASE, MITOCHONDRIAL"/>
    <property type="match status" value="1"/>
</dbReference>
<dbReference type="GO" id="GO:0003985">
    <property type="term" value="F:acetyl-CoA C-acetyltransferase activity"/>
    <property type="evidence" value="ECO:0007669"/>
    <property type="project" value="TreeGrafter"/>
</dbReference>
<dbReference type="InterPro" id="IPR020615">
    <property type="entry name" value="Thiolase_acyl_enz_int_AS"/>
</dbReference>
<protein>
    <submittedName>
        <fullName evidence="10">Acetyl-CoA acetyltransferase, mitochondrial</fullName>
    </submittedName>
</protein>
<accession>A0A0M3IL01</accession>
<proteinExistence type="inferred from homology"/>
<evidence type="ECO:0000313" key="10">
    <source>
        <dbReference type="WBParaSite" id="ALUE_0001942901-mRNA-1"/>
    </source>
</evidence>
<comment type="similarity">
    <text evidence="1 6">Belongs to the thiolase-like superfamily. Thiolase family.</text>
</comment>
<dbReference type="NCBIfam" id="TIGR01930">
    <property type="entry name" value="AcCoA-C-Actrans"/>
    <property type="match status" value="1"/>
</dbReference>
<evidence type="ECO:0000256" key="6">
    <source>
        <dbReference type="RuleBase" id="RU003557"/>
    </source>
</evidence>
<evidence type="ECO:0000256" key="3">
    <source>
        <dbReference type="ARBA" id="ARBA00022723"/>
    </source>
</evidence>
<dbReference type="GO" id="GO:0005739">
    <property type="term" value="C:mitochondrion"/>
    <property type="evidence" value="ECO:0007669"/>
    <property type="project" value="TreeGrafter"/>
</dbReference>
<evidence type="ECO:0000259" key="7">
    <source>
        <dbReference type="Pfam" id="PF00108"/>
    </source>
</evidence>
<evidence type="ECO:0000313" key="9">
    <source>
        <dbReference type="Proteomes" id="UP000036681"/>
    </source>
</evidence>
<evidence type="ECO:0000256" key="4">
    <source>
        <dbReference type="ARBA" id="ARBA00022958"/>
    </source>
</evidence>
<dbReference type="InterPro" id="IPR020617">
    <property type="entry name" value="Thiolase_C"/>
</dbReference>
<dbReference type="PROSITE" id="PS00098">
    <property type="entry name" value="THIOLASE_1"/>
    <property type="match status" value="1"/>
</dbReference>
<dbReference type="CDD" id="cd00751">
    <property type="entry name" value="thiolase"/>
    <property type="match status" value="1"/>
</dbReference>
<dbReference type="SUPFAM" id="SSF53901">
    <property type="entry name" value="Thiolase-like"/>
    <property type="match status" value="2"/>
</dbReference>
<keyword evidence="9" id="KW-1185">Reference proteome</keyword>
<dbReference type="GO" id="GO:0046872">
    <property type="term" value="F:metal ion binding"/>
    <property type="evidence" value="ECO:0007669"/>
    <property type="project" value="UniProtKB-KW"/>
</dbReference>
<keyword evidence="2 6" id="KW-0808">Transferase</keyword>
<evidence type="ECO:0000256" key="1">
    <source>
        <dbReference type="ARBA" id="ARBA00010982"/>
    </source>
</evidence>
<dbReference type="Pfam" id="PF00108">
    <property type="entry name" value="Thiolase_N"/>
    <property type="match status" value="1"/>
</dbReference>
<name>A0A0M3IL01_ASCLU</name>
<dbReference type="PIRSF" id="PIRSF000429">
    <property type="entry name" value="Ac-CoA_Ac_transf"/>
    <property type="match status" value="1"/>
</dbReference>
<organism evidence="9 10">
    <name type="scientific">Ascaris lumbricoides</name>
    <name type="common">Giant roundworm</name>
    <dbReference type="NCBI Taxonomy" id="6252"/>
    <lineage>
        <taxon>Eukaryota</taxon>
        <taxon>Metazoa</taxon>
        <taxon>Ecdysozoa</taxon>
        <taxon>Nematoda</taxon>
        <taxon>Chromadorea</taxon>
        <taxon>Rhabditida</taxon>
        <taxon>Spirurina</taxon>
        <taxon>Ascaridomorpha</taxon>
        <taxon>Ascaridoidea</taxon>
        <taxon>Ascarididae</taxon>
        <taxon>Ascaris</taxon>
    </lineage>
</organism>
<dbReference type="AlphaFoldDB" id="A0A0M3IL01"/>
<evidence type="ECO:0000259" key="8">
    <source>
        <dbReference type="Pfam" id="PF02803"/>
    </source>
</evidence>
<dbReference type="PROSITE" id="PS51257">
    <property type="entry name" value="PROKAR_LIPOPROTEIN"/>
    <property type="match status" value="1"/>
</dbReference>
<feature type="domain" description="Thiolase C-terminal" evidence="8">
    <location>
        <begin position="325"/>
        <end position="444"/>
    </location>
</feature>
<dbReference type="InterPro" id="IPR020613">
    <property type="entry name" value="Thiolase_CS"/>
</dbReference>
<dbReference type="InterPro" id="IPR016039">
    <property type="entry name" value="Thiolase-like"/>
</dbReference>